<keyword evidence="1" id="KW-0812">Transmembrane</keyword>
<accession>A0A1Q8V6J4</accession>
<dbReference type="AlphaFoldDB" id="A0A1Q8V6J4"/>
<feature type="transmembrane region" description="Helical" evidence="1">
    <location>
        <begin position="59"/>
        <end position="76"/>
    </location>
</feature>
<organism evidence="2 3">
    <name type="scientific">Actinomyces oris</name>
    <dbReference type="NCBI Taxonomy" id="544580"/>
    <lineage>
        <taxon>Bacteria</taxon>
        <taxon>Bacillati</taxon>
        <taxon>Actinomycetota</taxon>
        <taxon>Actinomycetes</taxon>
        <taxon>Actinomycetales</taxon>
        <taxon>Actinomycetaceae</taxon>
        <taxon>Actinomyces</taxon>
    </lineage>
</organism>
<dbReference type="Proteomes" id="UP000186857">
    <property type="component" value="Unassembled WGS sequence"/>
</dbReference>
<evidence type="ECO:0000313" key="3">
    <source>
        <dbReference type="Proteomes" id="UP000186857"/>
    </source>
</evidence>
<keyword evidence="1" id="KW-0472">Membrane</keyword>
<sequence length="91" mass="9784">MLQRGWDWAYGEGGRRPCHDVQQEDITMLSARNLKILRLVAGLLAITSAVINFTQGNRTVAIVFIGIGVIFLAQVASSSSDGGGRRPPSNS</sequence>
<comment type="caution">
    <text evidence="2">The sequence shown here is derived from an EMBL/GenBank/DDBJ whole genome shotgun (WGS) entry which is preliminary data.</text>
</comment>
<evidence type="ECO:0000313" key="2">
    <source>
        <dbReference type="EMBL" id="OLO43717.1"/>
    </source>
</evidence>
<proteinExistence type="predicted"/>
<feature type="transmembrane region" description="Helical" evidence="1">
    <location>
        <begin position="36"/>
        <end position="53"/>
    </location>
</feature>
<name>A0A1Q8V6J4_9ACTO</name>
<protein>
    <submittedName>
        <fullName evidence="2">Uncharacterized protein</fullName>
    </submittedName>
</protein>
<gene>
    <name evidence="2" type="ORF">BKH29_09840</name>
</gene>
<dbReference type="EMBL" id="MSKJ01000023">
    <property type="protein sequence ID" value="OLO43717.1"/>
    <property type="molecule type" value="Genomic_DNA"/>
</dbReference>
<evidence type="ECO:0000256" key="1">
    <source>
        <dbReference type="SAM" id="Phobius"/>
    </source>
</evidence>
<keyword evidence="1" id="KW-1133">Transmembrane helix</keyword>
<reference evidence="2 3" key="1">
    <citation type="submission" date="2016-12" db="EMBL/GenBank/DDBJ databases">
        <title>Genomic Comparison of strains in the 'Actinomyces naeslundii' Group.</title>
        <authorList>
            <person name="Mughal S.R."/>
            <person name="Do T."/>
            <person name="Gilbert S.C."/>
            <person name="Witherden E.A."/>
            <person name="Didelot X."/>
            <person name="Beighton D."/>
        </authorList>
    </citation>
    <scope>NUCLEOTIDE SEQUENCE [LARGE SCALE GENOMIC DNA]</scope>
    <source>
        <strain evidence="2 3">CCUG 33920</strain>
    </source>
</reference>